<name>A0A8J8FEX2_9BACT</name>
<evidence type="ECO:0000259" key="2">
    <source>
        <dbReference type="PROSITE" id="PS51352"/>
    </source>
</evidence>
<protein>
    <recommendedName>
        <fullName evidence="2">Thioredoxin domain-containing protein</fullName>
    </recommendedName>
</protein>
<dbReference type="AlphaFoldDB" id="A0A8J8FEX2"/>
<dbReference type="SUPFAM" id="SSF52833">
    <property type="entry name" value="Thioredoxin-like"/>
    <property type="match status" value="1"/>
</dbReference>
<feature type="chain" id="PRO_5035257040" description="Thioredoxin domain-containing protein" evidence="1">
    <location>
        <begin position="24"/>
        <end position="177"/>
    </location>
</feature>
<organism evidence="3 4">
    <name type="scientific">Limnovirga soli</name>
    <dbReference type="NCBI Taxonomy" id="2656915"/>
    <lineage>
        <taxon>Bacteria</taxon>
        <taxon>Pseudomonadati</taxon>
        <taxon>Bacteroidota</taxon>
        <taxon>Chitinophagia</taxon>
        <taxon>Chitinophagales</taxon>
        <taxon>Chitinophagaceae</taxon>
        <taxon>Limnovirga</taxon>
    </lineage>
</organism>
<dbReference type="Gene3D" id="3.40.30.10">
    <property type="entry name" value="Glutaredoxin"/>
    <property type="match status" value="1"/>
</dbReference>
<accession>A0A8J8FEX2</accession>
<feature type="domain" description="Thioredoxin" evidence="2">
    <location>
        <begin position="21"/>
        <end position="177"/>
    </location>
</feature>
<sequence length="177" mass="19654">MKYTVFLLFAGVAFILYPLTTQAQQKLYEVSTDKENGAKVLKGIVTRADIEKDTSFSWFKQNYALGSANAAAIESCTKQAGKFTAVVFFGTWCEDSHNLLPVFCRLMDKAGIPEKDCMLVGTDREKTTLQNLHITYSVTNVPTFIILHNGKEIGRIVEYGKYGVIDKEIGEIVAAIP</sequence>
<comment type="caution">
    <text evidence="3">The sequence shown here is derived from an EMBL/GenBank/DDBJ whole genome shotgun (WGS) entry which is preliminary data.</text>
</comment>
<keyword evidence="1" id="KW-0732">Signal</keyword>
<dbReference type="InterPro" id="IPR013766">
    <property type="entry name" value="Thioredoxin_domain"/>
</dbReference>
<reference evidence="3" key="1">
    <citation type="submission" date="2019-10" db="EMBL/GenBank/DDBJ databases">
        <title>Draft genome sequence of Panacibacter sp. KCS-6.</title>
        <authorList>
            <person name="Yim K.J."/>
        </authorList>
    </citation>
    <scope>NUCLEOTIDE SEQUENCE</scope>
    <source>
        <strain evidence="3">KCS-6</strain>
    </source>
</reference>
<dbReference type="InterPro" id="IPR036249">
    <property type="entry name" value="Thioredoxin-like_sf"/>
</dbReference>
<feature type="signal peptide" evidence="1">
    <location>
        <begin position="1"/>
        <end position="23"/>
    </location>
</feature>
<evidence type="ECO:0000313" key="3">
    <source>
        <dbReference type="EMBL" id="NNV55342.1"/>
    </source>
</evidence>
<proteinExistence type="predicted"/>
<evidence type="ECO:0000256" key="1">
    <source>
        <dbReference type="SAM" id="SignalP"/>
    </source>
</evidence>
<keyword evidence="4" id="KW-1185">Reference proteome</keyword>
<dbReference type="EMBL" id="WHPF01000005">
    <property type="protein sequence ID" value="NNV55342.1"/>
    <property type="molecule type" value="Genomic_DNA"/>
</dbReference>
<dbReference type="PROSITE" id="PS51352">
    <property type="entry name" value="THIOREDOXIN_2"/>
    <property type="match status" value="1"/>
</dbReference>
<dbReference type="Pfam" id="PF00085">
    <property type="entry name" value="Thioredoxin"/>
    <property type="match status" value="1"/>
</dbReference>
<gene>
    <name evidence="3" type="ORF">GD597_07730</name>
</gene>
<dbReference type="RefSeq" id="WP_171607269.1">
    <property type="nucleotide sequence ID" value="NZ_WHPF01000005.1"/>
</dbReference>
<evidence type="ECO:0000313" key="4">
    <source>
        <dbReference type="Proteomes" id="UP000598971"/>
    </source>
</evidence>
<dbReference type="Proteomes" id="UP000598971">
    <property type="component" value="Unassembled WGS sequence"/>
</dbReference>
<dbReference type="CDD" id="cd02947">
    <property type="entry name" value="TRX_family"/>
    <property type="match status" value="1"/>
</dbReference>